<evidence type="ECO:0000256" key="1">
    <source>
        <dbReference type="ARBA" id="ARBA00022527"/>
    </source>
</evidence>
<dbReference type="Gene3D" id="3.30.200.20">
    <property type="entry name" value="Phosphorylase Kinase, domain 1"/>
    <property type="match status" value="2"/>
</dbReference>
<keyword evidence="9" id="KW-1185">Reference proteome</keyword>
<proteinExistence type="predicted"/>
<feature type="domain" description="Protein kinase" evidence="7">
    <location>
        <begin position="662"/>
        <end position="1219"/>
    </location>
</feature>
<evidence type="ECO:0000313" key="8">
    <source>
        <dbReference type="EMBL" id="RNF26486.1"/>
    </source>
</evidence>
<name>A0A422Q941_9TRYP</name>
<protein>
    <recommendedName>
        <fullName evidence="7">Protein kinase domain-containing protein</fullName>
    </recommendedName>
</protein>
<feature type="compositionally biased region" description="Low complexity" evidence="6">
    <location>
        <begin position="514"/>
        <end position="525"/>
    </location>
</feature>
<dbReference type="GeneID" id="40314844"/>
<dbReference type="PROSITE" id="PS50011">
    <property type="entry name" value="PROTEIN_KINASE_DOM"/>
    <property type="match status" value="1"/>
</dbReference>
<dbReference type="PANTHER" id="PTHR24058:SF17">
    <property type="entry name" value="HOMEODOMAIN INTERACTING PROTEIN KINASE, ISOFORM D"/>
    <property type="match status" value="1"/>
</dbReference>
<feature type="region of interest" description="Disordered" evidence="6">
    <location>
        <begin position="514"/>
        <end position="563"/>
    </location>
</feature>
<feature type="region of interest" description="Disordered" evidence="6">
    <location>
        <begin position="274"/>
        <end position="308"/>
    </location>
</feature>
<dbReference type="InterPro" id="IPR050494">
    <property type="entry name" value="Ser_Thr_dual-spec_kinase"/>
</dbReference>
<evidence type="ECO:0000256" key="3">
    <source>
        <dbReference type="ARBA" id="ARBA00022741"/>
    </source>
</evidence>
<dbReference type="OrthoDB" id="5979581at2759"/>
<evidence type="ECO:0000256" key="2">
    <source>
        <dbReference type="ARBA" id="ARBA00022679"/>
    </source>
</evidence>
<organism evidence="8 9">
    <name type="scientific">Trypanosoma conorhini</name>
    <dbReference type="NCBI Taxonomy" id="83891"/>
    <lineage>
        <taxon>Eukaryota</taxon>
        <taxon>Discoba</taxon>
        <taxon>Euglenozoa</taxon>
        <taxon>Kinetoplastea</taxon>
        <taxon>Metakinetoplastina</taxon>
        <taxon>Trypanosomatida</taxon>
        <taxon>Trypanosomatidae</taxon>
        <taxon>Trypanosoma</taxon>
    </lineage>
</organism>
<dbReference type="AlphaFoldDB" id="A0A422Q941"/>
<keyword evidence="1" id="KW-0723">Serine/threonine-protein kinase</keyword>
<dbReference type="GO" id="GO:0005524">
    <property type="term" value="F:ATP binding"/>
    <property type="evidence" value="ECO:0007669"/>
    <property type="project" value="UniProtKB-KW"/>
</dbReference>
<dbReference type="RefSeq" id="XP_029231692.1">
    <property type="nucleotide sequence ID" value="XM_029368171.1"/>
</dbReference>
<gene>
    <name evidence="8" type="ORF">Tco025E_01233</name>
</gene>
<keyword evidence="4" id="KW-0418">Kinase</keyword>
<dbReference type="GO" id="GO:0005737">
    <property type="term" value="C:cytoplasm"/>
    <property type="evidence" value="ECO:0007669"/>
    <property type="project" value="TreeGrafter"/>
</dbReference>
<dbReference type="InterPro" id="IPR008271">
    <property type="entry name" value="Ser/Thr_kinase_AS"/>
</dbReference>
<comment type="caution">
    <text evidence="8">The sequence shown here is derived from an EMBL/GenBank/DDBJ whole genome shotgun (WGS) entry which is preliminary data.</text>
</comment>
<dbReference type="Proteomes" id="UP000284403">
    <property type="component" value="Unassembled WGS sequence"/>
</dbReference>
<evidence type="ECO:0000256" key="6">
    <source>
        <dbReference type="SAM" id="MobiDB-lite"/>
    </source>
</evidence>
<keyword evidence="3" id="KW-0547">Nucleotide-binding</keyword>
<dbReference type="GO" id="GO:0004674">
    <property type="term" value="F:protein serine/threonine kinase activity"/>
    <property type="evidence" value="ECO:0007669"/>
    <property type="project" value="UniProtKB-KW"/>
</dbReference>
<dbReference type="PROSITE" id="PS00108">
    <property type="entry name" value="PROTEIN_KINASE_ST"/>
    <property type="match status" value="1"/>
</dbReference>
<sequence>MFNAGGMEKRRLQRATMAGWPQCSPPVAGSIDKGCAADAAACGKLDQPEAGSQGGMEGMSRRVVNCRSLSMEDISRMRLRGCRTMASTTSSLFMQEMQRQHPGTGHFSLTSHMLMSSLRSTSPLPPETWTSRYHEHQETDSHFPQSGGRESEELFFGGSALRCMTHDGEENEDEVLSVAHNSVETETLDAGSSAIHTLTANRLLSFRLETSRTPDVNAPFVQRRCVFPPSNSPYLSRSSSHWNMTPGSHAFSTWRFPVLGRAEADTFSLLCPVDPRGAGEEEGAKEANGNEGEQRGRDSGDAGGGGIMEECQKNIKQTDTAPPTVFSPEEVKEQVAVPVVVEGKDDGNSAVGQLSRTGHHDYKDDAGGCCFLEPQQQGQYLKRLRFVYAFYDLITPAAEDEVDTVLSRDPSQSTGRLVPPHAGLPCPSLSSTMMGAPPGYYSLGSRRSMQHPNKQAVPIVSPLLNGSFLHHHGQHLSSLTLTMDPQIVFLIERRPLLQTTLFVEFTYRKIYQQQKRQQQQQQQQQPPGNSEGRSGNGPTWAPFLFGGIPSREEPLETESNAAASVPTNAVEIESPAVLIAADSVTQSSPTAGELGELAPKLVLSSAPLLGQEEEPATVHRRPLTQLHSWKKKVHTIDGTTRCVDNEEDDLVVYVGMIIMGWLEVVDLLGAGTFGQVFLCKDLRISDGHFVHPSEIEGEDFQYWQCSHEYIPFSDPSLMPTHSPLVAVKIVKSRELFEQQSILEAEMLVYIGAQTAPQPTRGFGVLEGSAHLPSAPEPPESDPRCKHVAHIFAHGICYGHHCIVMERYGANLFEYVQSHDFRGLPMYQIQEVGRKILLALTLLHEECHVVHGDIKPENVLLTLDSCFSAATVHGTAAANAGGGCGVQKGGLSRGSRAPSETSPVLLGRPARVSFKHNLTDASTSNTMESPLPAPAPFRTYNGGSLDRIQSSPYDKEALGETERGVEEAAREGQGFIIPSLNIKIIDFSNSFYVGAGIYTYVQSRYYRAPEVIVGAGYGPPIDVWSTGCLLAELLLGLPLLPGSSDYHQLYLIEEMLGPLPAELLLRGKQTADYYHVEGAQAEGGSPVGGDSPQADEAVVEEGAPTFRLFREEEYCARHEDASPVEWRCYFQYRTLAELLRNCMLSMEEKRIALGRLPTVAMGESAEDMAPPAAGQQRSTKNIVDEMMQQRFWLFDLLKKMLHGDPARRPTAHEALSHPFFMHTPNYMKPYRFAAE</sequence>
<dbReference type="GO" id="GO:0004713">
    <property type="term" value="F:protein tyrosine kinase activity"/>
    <property type="evidence" value="ECO:0007669"/>
    <property type="project" value="TreeGrafter"/>
</dbReference>
<dbReference type="Gene3D" id="1.10.510.10">
    <property type="entry name" value="Transferase(Phosphotransferase) domain 1"/>
    <property type="match status" value="3"/>
</dbReference>
<dbReference type="InterPro" id="IPR011009">
    <property type="entry name" value="Kinase-like_dom_sf"/>
</dbReference>
<evidence type="ECO:0000259" key="7">
    <source>
        <dbReference type="PROSITE" id="PS50011"/>
    </source>
</evidence>
<evidence type="ECO:0000256" key="5">
    <source>
        <dbReference type="ARBA" id="ARBA00022840"/>
    </source>
</evidence>
<dbReference type="EMBL" id="MKKU01000040">
    <property type="protein sequence ID" value="RNF26486.1"/>
    <property type="molecule type" value="Genomic_DNA"/>
</dbReference>
<dbReference type="Pfam" id="PF00069">
    <property type="entry name" value="Pkinase"/>
    <property type="match status" value="1"/>
</dbReference>
<dbReference type="SMART" id="SM00220">
    <property type="entry name" value="S_TKc"/>
    <property type="match status" value="1"/>
</dbReference>
<accession>A0A422Q941</accession>
<evidence type="ECO:0000313" key="9">
    <source>
        <dbReference type="Proteomes" id="UP000284403"/>
    </source>
</evidence>
<feature type="compositionally biased region" description="Polar residues" evidence="6">
    <location>
        <begin position="526"/>
        <end position="537"/>
    </location>
</feature>
<feature type="region of interest" description="Disordered" evidence="6">
    <location>
        <begin position="118"/>
        <end position="151"/>
    </location>
</feature>
<dbReference type="InterPro" id="IPR000719">
    <property type="entry name" value="Prot_kinase_dom"/>
</dbReference>
<keyword evidence="5" id="KW-0067">ATP-binding</keyword>
<feature type="compositionally biased region" description="Basic and acidic residues" evidence="6">
    <location>
        <begin position="132"/>
        <end position="141"/>
    </location>
</feature>
<reference evidence="8 9" key="1">
    <citation type="journal article" date="2018" name="BMC Genomics">
        <title>Genomic comparison of Trypanosoma conorhini and Trypanosoma rangeli to Trypanosoma cruzi strains of high and low virulence.</title>
        <authorList>
            <person name="Bradwell K.R."/>
            <person name="Koparde V.N."/>
            <person name="Matveyev A.V."/>
            <person name="Serrano M.G."/>
            <person name="Alves J.M."/>
            <person name="Parikh H."/>
            <person name="Huang B."/>
            <person name="Lee V."/>
            <person name="Espinosa-Alvarez O."/>
            <person name="Ortiz P.A."/>
            <person name="Costa-Martins A.G."/>
            <person name="Teixeira M.M."/>
            <person name="Buck G.A."/>
        </authorList>
    </citation>
    <scope>NUCLEOTIDE SEQUENCE [LARGE SCALE GENOMIC DNA]</scope>
    <source>
        <strain evidence="8 9">025E</strain>
    </source>
</reference>
<dbReference type="PANTHER" id="PTHR24058">
    <property type="entry name" value="DUAL SPECIFICITY PROTEIN KINASE"/>
    <property type="match status" value="1"/>
</dbReference>
<evidence type="ECO:0000256" key="4">
    <source>
        <dbReference type="ARBA" id="ARBA00022777"/>
    </source>
</evidence>
<dbReference type="SUPFAM" id="SSF56112">
    <property type="entry name" value="Protein kinase-like (PK-like)"/>
    <property type="match status" value="1"/>
</dbReference>
<keyword evidence="2 8" id="KW-0808">Transferase</keyword>